<sequence length="335" mass="38682">MRLSRILAGGAGLSIALTGRDGRYLKTFSEDLIGLDFSWDRKRLTEDFLLIEPENGNIGIEKVREIEAHFLHRPPAGRRKFILITECERMTLESANALLKILEEPPDFGRIILNTTSWNSLLATIRSRAIPISIEVPDTLMEEMKRKYRDKIVDIYAGSLEDYSILSYFMDLDTEALTVDALALPEGEDGVEYLEDVQNEDPIFKIKRRKFYMNLIKRFITESDFFALAGKIAPWFGGAGSFEKCRLLVFYSRGLLRDLLVVSKTSLWSRVVNIDLLEWLMEYREGPNTLEDFLWCDRFLRRRTASLNPTLVFFRAMYSVRRNFNRDSAGGKMNA</sequence>
<dbReference type="GO" id="GO:0006261">
    <property type="term" value="P:DNA-templated DNA replication"/>
    <property type="evidence" value="ECO:0007669"/>
    <property type="project" value="TreeGrafter"/>
</dbReference>
<protein>
    <submittedName>
        <fullName evidence="1">DNA polymerase III gamma/tau subunits-like protein</fullName>
    </submittedName>
</protein>
<keyword evidence="2" id="KW-1185">Reference proteome</keyword>
<evidence type="ECO:0000313" key="2">
    <source>
        <dbReference type="Proteomes" id="UP000250796"/>
    </source>
</evidence>
<gene>
    <name evidence="1" type="ORF">MESINF_2686</name>
</gene>
<dbReference type="Pfam" id="PF13177">
    <property type="entry name" value="DNA_pol3_delta2"/>
    <property type="match status" value="1"/>
</dbReference>
<name>A0A7Z7PQ59_9BACT</name>
<organism evidence="1 2">
    <name type="scientific">Mesotoga infera</name>
    <dbReference type="NCBI Taxonomy" id="1236046"/>
    <lineage>
        <taxon>Bacteria</taxon>
        <taxon>Thermotogati</taxon>
        <taxon>Thermotogota</taxon>
        <taxon>Thermotogae</taxon>
        <taxon>Kosmotogales</taxon>
        <taxon>Kosmotogaceae</taxon>
        <taxon>Mesotoga</taxon>
    </lineage>
</organism>
<evidence type="ECO:0000313" key="1">
    <source>
        <dbReference type="EMBL" id="SSC14126.1"/>
    </source>
</evidence>
<reference evidence="1 2" key="1">
    <citation type="submission" date="2017-01" db="EMBL/GenBank/DDBJ databases">
        <authorList>
            <person name="Erauso G."/>
        </authorList>
    </citation>
    <scope>NUCLEOTIDE SEQUENCE [LARGE SCALE GENOMIC DNA]</scope>
    <source>
        <strain evidence="1">MESINF1</strain>
    </source>
</reference>
<dbReference type="InterPro" id="IPR050238">
    <property type="entry name" value="DNA_Rep/Repair_Clamp_Loader"/>
</dbReference>
<dbReference type="KEGG" id="minf:MESINF_2686"/>
<dbReference type="EMBL" id="LS974202">
    <property type="protein sequence ID" value="SSC14126.1"/>
    <property type="molecule type" value="Genomic_DNA"/>
</dbReference>
<dbReference type="InterPro" id="IPR027417">
    <property type="entry name" value="P-loop_NTPase"/>
</dbReference>
<dbReference type="AlphaFoldDB" id="A0A7Z7PQ59"/>
<dbReference type="PANTHER" id="PTHR11669">
    <property type="entry name" value="REPLICATION FACTOR C / DNA POLYMERASE III GAMMA-TAU SUBUNIT"/>
    <property type="match status" value="1"/>
</dbReference>
<dbReference type="SUPFAM" id="SSF52540">
    <property type="entry name" value="P-loop containing nucleoside triphosphate hydrolases"/>
    <property type="match status" value="1"/>
</dbReference>
<proteinExistence type="predicted"/>
<dbReference type="PANTHER" id="PTHR11669:SF8">
    <property type="entry name" value="DNA POLYMERASE III SUBUNIT DELTA"/>
    <property type="match status" value="1"/>
</dbReference>
<accession>A0A7Z7PQ59</accession>
<dbReference type="Proteomes" id="UP000250796">
    <property type="component" value="Chromosome MESINF"/>
</dbReference>
<dbReference type="Gene3D" id="3.40.50.300">
    <property type="entry name" value="P-loop containing nucleotide triphosphate hydrolases"/>
    <property type="match status" value="1"/>
</dbReference>